<dbReference type="SUPFAM" id="SSF54197">
    <property type="entry name" value="HIT-like"/>
    <property type="match status" value="1"/>
</dbReference>
<dbReference type="Gene3D" id="3.30.559.70">
    <property type="entry name" value="Choline/Carnitine o-acyltransferase, domain 2"/>
    <property type="match status" value="1"/>
</dbReference>
<organism evidence="30 31">
    <name type="scientific">Culter alburnus</name>
    <name type="common">Topmouth culter</name>
    <dbReference type="NCBI Taxonomy" id="194366"/>
    <lineage>
        <taxon>Eukaryota</taxon>
        <taxon>Metazoa</taxon>
        <taxon>Chordata</taxon>
        <taxon>Craniata</taxon>
        <taxon>Vertebrata</taxon>
        <taxon>Euteleostomi</taxon>
        <taxon>Actinopterygii</taxon>
        <taxon>Neopterygii</taxon>
        <taxon>Teleostei</taxon>
        <taxon>Ostariophysi</taxon>
        <taxon>Cypriniformes</taxon>
        <taxon>Xenocyprididae</taxon>
        <taxon>Xenocypridinae</taxon>
        <taxon>Culter</taxon>
    </lineage>
</organism>
<comment type="catalytic activity">
    <reaction evidence="1">
        <text>Cleavage of a beta-linked Asp residue from the N-terminus of a polypeptide.</text>
        <dbReference type="EC" id="3.4.19.5"/>
    </reaction>
</comment>
<evidence type="ECO:0000256" key="19">
    <source>
        <dbReference type="ARBA" id="ARBA00029701"/>
    </source>
</evidence>
<dbReference type="GO" id="GO:0005737">
    <property type="term" value="C:cytoplasm"/>
    <property type="evidence" value="ECO:0007669"/>
    <property type="project" value="TreeGrafter"/>
</dbReference>
<comment type="similarity">
    <text evidence="3">Belongs to the carnitine/choline acetyltransferase family.</text>
</comment>
<dbReference type="GO" id="GO:0033345">
    <property type="term" value="P:L-asparagine catabolic process via L-aspartate"/>
    <property type="evidence" value="ECO:0007669"/>
    <property type="project" value="TreeGrafter"/>
</dbReference>
<evidence type="ECO:0000313" key="30">
    <source>
        <dbReference type="EMBL" id="KAK9978279.1"/>
    </source>
</evidence>
<dbReference type="SUPFAM" id="SSF56235">
    <property type="entry name" value="N-terminal nucleophile aminohydrolases (Ntn hydrolases)"/>
    <property type="match status" value="1"/>
</dbReference>
<dbReference type="EC" id="3.5.1.1" evidence="6"/>
<evidence type="ECO:0000256" key="1">
    <source>
        <dbReference type="ARBA" id="ARBA00000306"/>
    </source>
</evidence>
<evidence type="ECO:0000256" key="8">
    <source>
        <dbReference type="ARBA" id="ARBA00022448"/>
    </source>
</evidence>
<feature type="active site" description="Proton acceptor" evidence="26">
    <location>
        <position position="300"/>
    </location>
</feature>
<evidence type="ECO:0000256" key="4">
    <source>
        <dbReference type="ARBA" id="ARBA00010872"/>
    </source>
</evidence>
<dbReference type="Gene3D" id="3.60.20.30">
    <property type="entry name" value="(Glycosyl)asparaginase"/>
    <property type="match status" value="1"/>
</dbReference>
<keyword evidence="14" id="KW-0068">Autocatalytic cleavage</keyword>
<evidence type="ECO:0000256" key="9">
    <source>
        <dbReference type="ARBA" id="ARBA00022598"/>
    </source>
</evidence>
<keyword evidence="10" id="KW-0645">Protease</keyword>
<dbReference type="Pfam" id="PF00152">
    <property type="entry name" value="tRNA-synt_2"/>
    <property type="match status" value="1"/>
</dbReference>
<keyword evidence="8" id="KW-0813">Transport</keyword>
<evidence type="ECO:0000256" key="23">
    <source>
        <dbReference type="ARBA" id="ARBA00048999"/>
    </source>
</evidence>
<keyword evidence="18" id="KW-0012">Acyltransferase</keyword>
<evidence type="ECO:0000256" key="6">
    <source>
        <dbReference type="ARBA" id="ARBA00012920"/>
    </source>
</evidence>
<dbReference type="Pfam" id="PF00755">
    <property type="entry name" value="Carn_acyltransf"/>
    <property type="match status" value="1"/>
</dbReference>
<evidence type="ECO:0000256" key="5">
    <source>
        <dbReference type="ARBA" id="ARBA00012879"/>
    </source>
</evidence>
<evidence type="ECO:0000259" key="28">
    <source>
        <dbReference type="PROSITE" id="PS50862"/>
    </source>
</evidence>
<evidence type="ECO:0000256" key="25">
    <source>
        <dbReference type="PIRSR" id="PIRSR600246-1"/>
    </source>
</evidence>
<dbReference type="InterPro" id="IPR045864">
    <property type="entry name" value="aa-tRNA-synth_II/BPL/LPL"/>
</dbReference>
<evidence type="ECO:0000256" key="7">
    <source>
        <dbReference type="ARBA" id="ARBA00022280"/>
    </source>
</evidence>
<keyword evidence="11" id="KW-0808">Transferase</keyword>
<evidence type="ECO:0000256" key="10">
    <source>
        <dbReference type="ARBA" id="ARBA00022670"/>
    </source>
</evidence>
<feature type="domain" description="Aminoacyl-transfer RNA synthetases class-II family profile" evidence="28">
    <location>
        <begin position="1257"/>
        <end position="1574"/>
    </location>
</feature>
<dbReference type="FunFam" id="3.30.559.10:FF:000154">
    <property type="entry name" value="Si:ch211-256m1.8"/>
    <property type="match status" value="1"/>
</dbReference>
<dbReference type="PROSITE" id="PS00440">
    <property type="entry name" value="ACYLTRANSF_C_2"/>
    <property type="match status" value="1"/>
</dbReference>
<comment type="similarity">
    <text evidence="4">Belongs to the Ntn-hydrolase family.</text>
</comment>
<dbReference type="GO" id="GO:0006631">
    <property type="term" value="P:fatty acid metabolic process"/>
    <property type="evidence" value="ECO:0007669"/>
    <property type="project" value="UniProtKB-KW"/>
</dbReference>
<evidence type="ECO:0000256" key="26">
    <source>
        <dbReference type="PIRSR" id="PIRSR600542-1"/>
    </source>
</evidence>
<evidence type="ECO:0000256" key="2">
    <source>
        <dbReference type="ARBA" id="ARBA00005005"/>
    </source>
</evidence>
<feature type="active site" description="Nucleophile" evidence="25">
    <location>
        <position position="798"/>
    </location>
</feature>
<dbReference type="InterPro" id="IPR029055">
    <property type="entry name" value="Ntn_hydrolases_N"/>
</dbReference>
<dbReference type="PROSITE" id="PS51084">
    <property type="entry name" value="HIT_2"/>
    <property type="match status" value="1"/>
</dbReference>
<evidence type="ECO:0000256" key="11">
    <source>
        <dbReference type="ARBA" id="ARBA00022679"/>
    </source>
</evidence>
<keyword evidence="12" id="KW-0547">Nucleotide-binding</keyword>
<evidence type="ECO:0000256" key="14">
    <source>
        <dbReference type="ARBA" id="ARBA00022813"/>
    </source>
</evidence>
<dbReference type="InterPro" id="IPR042572">
    <property type="entry name" value="Carn_acyl_trans_N"/>
</dbReference>
<dbReference type="GO" id="GO:0006418">
    <property type="term" value="P:tRNA aminoacylation for protein translation"/>
    <property type="evidence" value="ECO:0007669"/>
    <property type="project" value="InterPro"/>
</dbReference>
<evidence type="ECO:0000256" key="18">
    <source>
        <dbReference type="ARBA" id="ARBA00023315"/>
    </source>
</evidence>
<dbReference type="GO" id="GO:0008798">
    <property type="term" value="F:beta-aspartyl-peptidase activity"/>
    <property type="evidence" value="ECO:0007669"/>
    <property type="project" value="UniProtKB-EC"/>
</dbReference>
<evidence type="ECO:0000256" key="17">
    <source>
        <dbReference type="ARBA" id="ARBA00023098"/>
    </source>
</evidence>
<sequence length="1574" mass="174378">MALPDYPIPELDVTLQEASRVLQLTLNPDQYQHYKTALFQQRDALQEVQKHLKEHAFGRENWVTEEFKKRLLSCYDPLPTSTAIPSVLPSTKLKGEFVQIERATALLWAAAKLYSEPWLVEGDVPTERTQQSQVFAASRLPGKGQDELKTYPDSLHAILTCRGGIFPIQILWKQSSRESLSPLPLNDIYAQLMHAMSHPEAAPEQDSSTICGLSSLHRQTWHSVRMDILKAGGEAAVSLEMMESAILAVSLEDRPAPADLAEVLNTVRLGEKDGRCLRYYDKVVNLVVFKDGQAGMLFEHCALDGMVAGLVVERLWQLSESENIEIINTQTNGLGTSSNAGTLLPKPLKVPLKGITVPNQSVPGLLQASQSVMTFEISSYPDVFTTLRGHRGLYDAWINFTLQLSLRQTLGDAATSLIMVTPTHMRHFKHGRCDPTYSTTMRSHQLVTALASCIGPDNVPQYTNELFHLFHLAFLEHKNLIKATKLGLGVGPHLAALRRSMSQDNPLKKFLEPFGCPSIYLTGSDLMEGVECAVGNVYATDQLAVTYLGRKDKVRLVLNGKGTFANVLGNLKGRLEFNLKLVMLLGLRYAIAGQMGAIECLLQDNEEKLVNGSSVDDAVSAVEQKGHNKTMKPDFTLVIHGGAGEEMMLNQKVIGTIEFALQTALTLGAQVLFHGGSSLDAVQRSVVALEDCFLFNAGKGSVYNRDGEHEMEATIVDGHGKNSGSVACLRRVKNPIKAARCVMEKSVHSLLIGEGAEEFVDSLGEKETTLKSEYFDTDIRYKELLMKLGDSKNNHPQTVGAVALDKWGKLAAATSTGGLVGKWKGRVGDTAIVGAGIYADEILAVTCSGDGDAFLRQTVAHKVASLYNLKGYSLRQACREVIHNDLEEKCAGIIAVDHHGEAVIETNAGVMFVGSLVNGIPRIEVLRPKKEFMNVIWETDEFVAQLQPNPWTPGATVLTRKTINGPSSIFQLVLPDYIAMMQGAQTVANLLCEKLGVHRCALVSMPELDKPAYIKVLPLHDLEPKWKPQLAEEMEFNPYDPGYCSSKSGPRCEDTILDQVQAKIRSRLPTPNAPSCFDFHGDPSDTGLFPRIIRGEEQQWRVWEDNEHVAFLTPFPNTPGLTVLVPRKPLTSNIFRLNESDYTALLVATRKVAHLVQEGMNARGVALIFEGFEFDYAHAKLIPLVPQPNAPKPPVVASQFCPTYTGYVTSVDGPPANKEDLTEIHTKITRTTPPQSWEDPQTHAALAIKSKWYRNLFQIQNTLFHSTVEYFNKKCKYAYALTPITTDTISSPMGLGSDSEPVFVNMLGQDVYLADSMQFVLEYYMRFHDGLPGAYYVSPSFRGEDPDATHLNQFYHVECELLGDMDVAMSVAEGYVAYLTQAMVKEHSDIILNTAGTLSHAKELLKNLEKPLPRVPLDQAIGIMPSSDCLEWVQEGQPQFGRKLTRKGEKVLIKRYGGAVWLTEMDHLGVPFYQAYIEGSGRSKAKAADLLLGLGETVGLGERHSTPEMVREALQHHAVPEDSYKWYINMRQVIPLLTSGWGMGTERYLCWLLQHNDVRDMQIIPRLKAKKFMP</sequence>
<keyword evidence="13" id="KW-0378">Hydrolase</keyword>
<dbReference type="FunFam" id="3.30.428.10:FF:000056">
    <property type="entry name" value="Si:ch211-256m1.8"/>
    <property type="match status" value="1"/>
</dbReference>
<keyword evidence="31" id="KW-1185">Reference proteome</keyword>
<evidence type="ECO:0000256" key="22">
    <source>
        <dbReference type="ARBA" id="ARBA00030667"/>
    </source>
</evidence>
<reference evidence="30 31" key="1">
    <citation type="submission" date="2024-05" db="EMBL/GenBank/DDBJ databases">
        <title>A high-quality chromosomal-level genome assembly of Topmouth culter (Culter alburnus).</title>
        <authorList>
            <person name="Zhao H."/>
        </authorList>
    </citation>
    <scope>NUCLEOTIDE SEQUENCE [LARGE SCALE GENOMIC DNA]</scope>
    <source>
        <strain evidence="30">CATC2023</strain>
        <tissue evidence="30">Muscle</tissue>
    </source>
</reference>
<evidence type="ECO:0000256" key="13">
    <source>
        <dbReference type="ARBA" id="ARBA00022801"/>
    </source>
</evidence>
<evidence type="ECO:0000256" key="21">
    <source>
        <dbReference type="ARBA" id="ARBA00030414"/>
    </source>
</evidence>
<dbReference type="InterPro" id="IPR042231">
    <property type="entry name" value="Cho/carn_acyl_trans_2"/>
</dbReference>
<dbReference type="GO" id="GO:0005524">
    <property type="term" value="F:ATP binding"/>
    <property type="evidence" value="ECO:0007669"/>
    <property type="project" value="InterPro"/>
</dbReference>
<dbReference type="InterPro" id="IPR000246">
    <property type="entry name" value="Peptidase_T2"/>
</dbReference>
<keyword evidence="17" id="KW-0443">Lipid metabolism</keyword>
<dbReference type="FunFam" id="3.60.20.30:FF:000001">
    <property type="entry name" value="Isoaspartyl peptidase/L-asparaginase"/>
    <property type="match status" value="1"/>
</dbReference>
<protein>
    <recommendedName>
        <fullName evidence="7">Isoaspartyl peptidase/L-asparaginase</fullName>
        <ecNumber evidence="5">3.4.19.5</ecNumber>
        <ecNumber evidence="6">3.5.1.1</ecNumber>
    </recommendedName>
    <alternativeName>
        <fullName evidence="19">Asparaginase-like protein 1</fullName>
    </alternativeName>
    <alternativeName>
        <fullName evidence="22">Beta-aspartyl-peptidase</fullName>
    </alternativeName>
    <alternativeName>
        <fullName evidence="20">Isoaspartyl dipeptidase</fullName>
    </alternativeName>
    <alternativeName>
        <fullName evidence="21">L-asparagine amidohydrolase</fullName>
    </alternativeName>
</protein>
<dbReference type="InterPro" id="IPR039551">
    <property type="entry name" value="Cho/carn_acyl_trans"/>
</dbReference>
<dbReference type="CDD" id="cd04701">
    <property type="entry name" value="Asparaginase_2"/>
    <property type="match status" value="1"/>
</dbReference>
<evidence type="ECO:0000256" key="24">
    <source>
        <dbReference type="ARBA" id="ARBA00049366"/>
    </source>
</evidence>
<dbReference type="Gene3D" id="3.30.559.10">
    <property type="entry name" value="Chloramphenicol acetyltransferase-like domain"/>
    <property type="match status" value="1"/>
</dbReference>
<dbReference type="InterPro" id="IPR000542">
    <property type="entry name" value="Carn_acyl_trans"/>
</dbReference>
<evidence type="ECO:0000313" key="31">
    <source>
        <dbReference type="Proteomes" id="UP001479290"/>
    </source>
</evidence>
<comment type="catalytic activity">
    <reaction evidence="23">
        <text>4,8-dimethylnonanoyl-CoA + (R)-carnitine = O-4,8-dimethylnonanoyl-(R)-carnitine + CoA</text>
        <dbReference type="Rhea" id="RHEA:44860"/>
        <dbReference type="ChEBI" id="CHEBI:16347"/>
        <dbReference type="ChEBI" id="CHEBI:57287"/>
        <dbReference type="ChEBI" id="CHEBI:77061"/>
        <dbReference type="ChEBI" id="CHEBI:84654"/>
    </reaction>
</comment>
<comment type="caution">
    <text evidence="27">Lacks conserved residue(s) required for the propagation of feature annotation.</text>
</comment>
<dbReference type="PANTHER" id="PTHR10188:SF42">
    <property type="entry name" value="SI:CH211-256M1.8"/>
    <property type="match status" value="1"/>
</dbReference>
<evidence type="ECO:0000256" key="3">
    <source>
        <dbReference type="ARBA" id="ARBA00005232"/>
    </source>
</evidence>
<dbReference type="GO" id="GO:0004812">
    <property type="term" value="F:aminoacyl-tRNA ligase activity"/>
    <property type="evidence" value="ECO:0007669"/>
    <property type="project" value="InterPro"/>
</dbReference>
<dbReference type="InterPro" id="IPR023213">
    <property type="entry name" value="CAT-like_dom_sf"/>
</dbReference>
<dbReference type="Gene3D" id="1.10.275.20">
    <property type="entry name" value="Choline/Carnitine o-acyltransferase"/>
    <property type="match status" value="1"/>
</dbReference>
<accession>A0AAW2AWY4</accession>
<evidence type="ECO:0000256" key="12">
    <source>
        <dbReference type="ARBA" id="ARBA00022741"/>
    </source>
</evidence>
<evidence type="ECO:0000256" key="16">
    <source>
        <dbReference type="ARBA" id="ARBA00022840"/>
    </source>
</evidence>
<feature type="domain" description="HIT" evidence="29">
    <location>
        <begin position="1088"/>
        <end position="1192"/>
    </location>
</feature>
<dbReference type="InterPro" id="IPR006195">
    <property type="entry name" value="aa-tRNA-synth_II"/>
</dbReference>
<dbReference type="InterPro" id="IPR011146">
    <property type="entry name" value="HIT-like"/>
</dbReference>
<keyword evidence="9" id="KW-0436">Ligase</keyword>
<dbReference type="Gene3D" id="3.30.428.10">
    <property type="entry name" value="HIT-like"/>
    <property type="match status" value="1"/>
</dbReference>
<dbReference type="PANTHER" id="PTHR10188">
    <property type="entry name" value="L-ASPARAGINASE"/>
    <property type="match status" value="1"/>
</dbReference>
<dbReference type="InterPro" id="IPR036265">
    <property type="entry name" value="HIT-like_sf"/>
</dbReference>
<dbReference type="PROSITE" id="PS50862">
    <property type="entry name" value="AA_TRNA_LIGASE_II"/>
    <property type="match status" value="1"/>
</dbReference>
<comment type="pathway">
    <text evidence="2">Lipid metabolism; fatty acid beta-oxidation.</text>
</comment>
<comment type="caution">
    <text evidence="30">The sequence shown here is derived from an EMBL/GenBank/DDBJ whole genome shotgun (WGS) entry which is preliminary data.</text>
</comment>
<dbReference type="Gene3D" id="3.30.930.10">
    <property type="entry name" value="Bira Bifunctional Protein, Domain 2"/>
    <property type="match status" value="1"/>
</dbReference>
<evidence type="ECO:0000259" key="29">
    <source>
        <dbReference type="PROSITE" id="PS51084"/>
    </source>
</evidence>
<dbReference type="EC" id="3.4.19.5" evidence="5"/>
<dbReference type="GO" id="GO:0006508">
    <property type="term" value="P:proteolysis"/>
    <property type="evidence" value="ECO:0007669"/>
    <property type="project" value="UniProtKB-KW"/>
</dbReference>
<dbReference type="Proteomes" id="UP001479290">
    <property type="component" value="Unassembled WGS sequence"/>
</dbReference>
<dbReference type="InterPro" id="IPR004364">
    <property type="entry name" value="Aa-tRNA-synt_II"/>
</dbReference>
<comment type="catalytic activity">
    <reaction evidence="24">
        <text>L-asparagine + H2O = L-aspartate + NH4(+)</text>
        <dbReference type="Rhea" id="RHEA:21016"/>
        <dbReference type="ChEBI" id="CHEBI:15377"/>
        <dbReference type="ChEBI" id="CHEBI:28938"/>
        <dbReference type="ChEBI" id="CHEBI:29991"/>
        <dbReference type="ChEBI" id="CHEBI:58048"/>
        <dbReference type="EC" id="3.5.1.1"/>
    </reaction>
</comment>
<dbReference type="GO" id="GO:0004067">
    <property type="term" value="F:asparaginase activity"/>
    <property type="evidence" value="ECO:0007669"/>
    <property type="project" value="UniProtKB-EC"/>
</dbReference>
<dbReference type="Pfam" id="PF01112">
    <property type="entry name" value="Asparaginase_2"/>
    <property type="match status" value="1"/>
</dbReference>
<dbReference type="SUPFAM" id="SSF55681">
    <property type="entry name" value="Class II aaRS and biotin synthetases"/>
    <property type="match status" value="1"/>
</dbReference>
<evidence type="ECO:0000256" key="27">
    <source>
        <dbReference type="PROSITE-ProRule" id="PRU00464"/>
    </source>
</evidence>
<name>A0AAW2AWY4_CULAL</name>
<evidence type="ECO:0000256" key="15">
    <source>
        <dbReference type="ARBA" id="ARBA00022832"/>
    </source>
</evidence>
<dbReference type="SUPFAM" id="SSF52777">
    <property type="entry name" value="CoA-dependent acyltransferases"/>
    <property type="match status" value="2"/>
</dbReference>
<gene>
    <name evidence="30" type="ORF">ABG768_020037</name>
</gene>
<keyword evidence="15" id="KW-0276">Fatty acid metabolism</keyword>
<keyword evidence="16" id="KW-0067">ATP-binding</keyword>
<evidence type="ECO:0000256" key="20">
    <source>
        <dbReference type="ARBA" id="ARBA00029780"/>
    </source>
</evidence>
<proteinExistence type="inferred from homology"/>
<dbReference type="GO" id="GO:0016406">
    <property type="term" value="F:carnitine O-acyltransferase activity"/>
    <property type="evidence" value="ECO:0007669"/>
    <property type="project" value="UniProtKB-ARBA"/>
</dbReference>
<dbReference type="EMBL" id="JAWDJR010000003">
    <property type="protein sequence ID" value="KAK9978279.1"/>
    <property type="molecule type" value="Genomic_DNA"/>
</dbReference>